<sequence>MTSAIHREVKTKEPVCDVGTSIPVVSFGKMCSRQMLWRENSILAMWSMWEQRSRDVWPSTCLNMYLPSFPTPHWEKGLGVVIKLIVHWGICDNLCIQLSLKFTQRKIWLPIWVLPSEEDVLNSRSGSEPGFHRVIITARAMLTTPEEFKALRTQRAAAAAAVKMLLSVPPRTGINPYNGYTSRTSKKQAYASSTQQMAPPSPNTTTSSNGSSSGGDQLSKTNLYIRGLHPGTTDQDLVKLCQPYGKIVSTKAILDKTTNKCKGYGFVDFDSPASAQKAVTALKASGVQAQMAKQQEQDPTNLYISNLPLSMDEQELESMLKPFSQVISTRILRDANGTSRGVGFARMESTEKCEAIIQHFNGKYIKTPPGVAVPTEPLLCKFADGGQKKRQNQGKYHQNGRQWPREGETGGMTLTYDPTPTLQNGFYSPSYSIAPNRIIAQTSISPYMHSPVSTYQVHNPSWIHHQSYLMQPTGTVLTPTVDHTMTIQPTAIIGPLTQQLSHLTLGSTGTYMPANTAMQGTYIPQYAQVPPSSVTAEENSVQQQQVAIETPTDHTTYSYQHGK</sequence>
<dbReference type="SUPFAM" id="SSF54928">
    <property type="entry name" value="RNA-binding domain, RBD"/>
    <property type="match status" value="1"/>
</dbReference>
<feature type="region of interest" description="Disordered" evidence="4">
    <location>
        <begin position="389"/>
        <end position="411"/>
    </location>
</feature>
<feature type="compositionally biased region" description="Low complexity" evidence="4">
    <location>
        <begin position="203"/>
        <end position="215"/>
    </location>
</feature>
<gene>
    <name evidence="6" type="ORF">Q8A67_016401</name>
</gene>
<dbReference type="SMART" id="SM00360">
    <property type="entry name" value="RRM"/>
    <property type="match status" value="2"/>
</dbReference>
<dbReference type="PROSITE" id="PS50102">
    <property type="entry name" value="RRM"/>
    <property type="match status" value="2"/>
</dbReference>
<dbReference type="Gene3D" id="3.30.70.330">
    <property type="match status" value="2"/>
</dbReference>
<evidence type="ECO:0000313" key="6">
    <source>
        <dbReference type="EMBL" id="KAK2885564.1"/>
    </source>
</evidence>
<feature type="domain" description="RRM" evidence="5">
    <location>
        <begin position="221"/>
        <end position="294"/>
    </location>
</feature>
<dbReference type="FunFam" id="3.30.70.330:FF:000014">
    <property type="entry name" value="RNA-binding motif, single-stranded-interacting protein 3 isoform 1"/>
    <property type="match status" value="1"/>
</dbReference>
<dbReference type="FunFam" id="3.30.70.330:FF:000012">
    <property type="entry name" value="RNA-binding motif, single-stranded-interacting protein 3 isoform 1"/>
    <property type="match status" value="1"/>
</dbReference>
<dbReference type="Pfam" id="PF00076">
    <property type="entry name" value="RRM_1"/>
    <property type="match status" value="2"/>
</dbReference>
<feature type="region of interest" description="Disordered" evidence="4">
    <location>
        <begin position="176"/>
        <end position="219"/>
    </location>
</feature>
<evidence type="ECO:0000259" key="5">
    <source>
        <dbReference type="PROSITE" id="PS50102"/>
    </source>
</evidence>
<keyword evidence="2 3" id="KW-0694">RNA-binding</keyword>
<dbReference type="PANTHER" id="PTHR24012">
    <property type="entry name" value="RNA BINDING PROTEIN"/>
    <property type="match status" value="1"/>
</dbReference>
<proteinExistence type="predicted"/>
<accession>A0AA88PFU2</accession>
<dbReference type="CDD" id="cd12471">
    <property type="entry name" value="RRM1_MSSP2"/>
    <property type="match status" value="1"/>
</dbReference>
<protein>
    <recommendedName>
        <fullName evidence="5">RRM domain-containing protein</fullName>
    </recommendedName>
</protein>
<keyword evidence="7" id="KW-1185">Reference proteome</keyword>
<evidence type="ECO:0000256" key="2">
    <source>
        <dbReference type="ARBA" id="ARBA00022884"/>
    </source>
</evidence>
<dbReference type="AlphaFoldDB" id="A0AA88PFU2"/>
<evidence type="ECO:0000256" key="3">
    <source>
        <dbReference type="PROSITE-ProRule" id="PRU00176"/>
    </source>
</evidence>
<dbReference type="CDD" id="cd12474">
    <property type="entry name" value="RRM2_MSSP2"/>
    <property type="match status" value="1"/>
</dbReference>
<evidence type="ECO:0000313" key="7">
    <source>
        <dbReference type="Proteomes" id="UP001187343"/>
    </source>
</evidence>
<name>A0AA88PFU2_9TELE</name>
<feature type="domain" description="RRM" evidence="5">
    <location>
        <begin position="300"/>
        <end position="385"/>
    </location>
</feature>
<organism evidence="6 7">
    <name type="scientific">Cirrhinus molitorella</name>
    <name type="common">mud carp</name>
    <dbReference type="NCBI Taxonomy" id="172907"/>
    <lineage>
        <taxon>Eukaryota</taxon>
        <taxon>Metazoa</taxon>
        <taxon>Chordata</taxon>
        <taxon>Craniata</taxon>
        <taxon>Vertebrata</taxon>
        <taxon>Euteleostomi</taxon>
        <taxon>Actinopterygii</taxon>
        <taxon>Neopterygii</taxon>
        <taxon>Teleostei</taxon>
        <taxon>Ostariophysi</taxon>
        <taxon>Cypriniformes</taxon>
        <taxon>Cyprinidae</taxon>
        <taxon>Labeoninae</taxon>
        <taxon>Labeonini</taxon>
        <taxon>Cirrhinus</taxon>
    </lineage>
</organism>
<reference evidence="6" key="1">
    <citation type="submission" date="2023-08" db="EMBL/GenBank/DDBJ databases">
        <title>Chromosome-level Genome Assembly of mud carp (Cirrhinus molitorella).</title>
        <authorList>
            <person name="Liu H."/>
        </authorList>
    </citation>
    <scope>NUCLEOTIDE SEQUENCE</scope>
    <source>
        <strain evidence="6">Prfri</strain>
        <tissue evidence="6">Muscle</tissue>
    </source>
</reference>
<evidence type="ECO:0000256" key="4">
    <source>
        <dbReference type="SAM" id="MobiDB-lite"/>
    </source>
</evidence>
<dbReference type="InterPro" id="IPR000504">
    <property type="entry name" value="RRM_dom"/>
</dbReference>
<dbReference type="GO" id="GO:0003723">
    <property type="term" value="F:RNA binding"/>
    <property type="evidence" value="ECO:0007669"/>
    <property type="project" value="UniProtKB-UniRule"/>
</dbReference>
<evidence type="ECO:0000256" key="1">
    <source>
        <dbReference type="ARBA" id="ARBA00022737"/>
    </source>
</evidence>
<comment type="caution">
    <text evidence="6">The sequence shown here is derived from an EMBL/GenBank/DDBJ whole genome shotgun (WGS) entry which is preliminary data.</text>
</comment>
<dbReference type="EMBL" id="JAUYZG010000016">
    <property type="protein sequence ID" value="KAK2885564.1"/>
    <property type="molecule type" value="Genomic_DNA"/>
</dbReference>
<keyword evidence="1" id="KW-0677">Repeat</keyword>
<dbReference type="InterPro" id="IPR012677">
    <property type="entry name" value="Nucleotide-bd_a/b_plait_sf"/>
</dbReference>
<dbReference type="Proteomes" id="UP001187343">
    <property type="component" value="Unassembled WGS sequence"/>
</dbReference>
<dbReference type="InterPro" id="IPR035979">
    <property type="entry name" value="RBD_domain_sf"/>
</dbReference>